<dbReference type="PANTHER" id="PTHR33824:SF7">
    <property type="entry name" value="POLYKETIDE CYCLASE_DEHYDRASE AND LIPID TRANSPORT SUPERFAMILY PROTEIN"/>
    <property type="match status" value="1"/>
</dbReference>
<gene>
    <name evidence="4" type="ORF">D3Y59_04240</name>
</gene>
<dbReference type="KEGG" id="hyh:D3Y59_04240"/>
<dbReference type="OrthoDB" id="9797595at2"/>
<evidence type="ECO:0000259" key="2">
    <source>
        <dbReference type="Pfam" id="PF03364"/>
    </source>
</evidence>
<evidence type="ECO:0000313" key="4">
    <source>
        <dbReference type="EMBL" id="AYA36341.1"/>
    </source>
</evidence>
<dbReference type="Pfam" id="PF03364">
    <property type="entry name" value="Polyketide_cyc"/>
    <property type="match status" value="1"/>
</dbReference>
<dbReference type="AlphaFoldDB" id="A0A3B7R3Y1"/>
<comment type="similarity">
    <text evidence="1">Belongs to the ribosome association toxin RatA family.</text>
</comment>
<dbReference type="Pfam" id="PF11127">
    <property type="entry name" value="YgaP-like_TM"/>
    <property type="match status" value="1"/>
</dbReference>
<proteinExistence type="inferred from homology"/>
<dbReference type="Gene3D" id="3.30.530.20">
    <property type="match status" value="1"/>
</dbReference>
<feature type="domain" description="Coenzyme Q-binding protein COQ10 START" evidence="2">
    <location>
        <begin position="102"/>
        <end position="214"/>
    </location>
</feature>
<dbReference type="InterPro" id="IPR047137">
    <property type="entry name" value="ORF3"/>
</dbReference>
<protein>
    <submittedName>
        <fullName evidence="4">SRPBCC family protein</fullName>
    </submittedName>
</protein>
<feature type="domain" description="Inner membrane protein YgaP-like transmembrane" evidence="3">
    <location>
        <begin position="27"/>
        <end position="88"/>
    </location>
</feature>
<keyword evidence="5" id="KW-1185">Reference proteome</keyword>
<dbReference type="InterPro" id="IPR023393">
    <property type="entry name" value="START-like_dom_sf"/>
</dbReference>
<evidence type="ECO:0000313" key="5">
    <source>
        <dbReference type="Proteomes" id="UP000262802"/>
    </source>
</evidence>
<reference evidence="4 5" key="1">
    <citation type="submission" date="2018-09" db="EMBL/GenBank/DDBJ databases">
        <title>Hymenobacter medium sp. nov., isolated from R2A medium.</title>
        <authorList>
            <person name="Yingchao G."/>
        </authorList>
    </citation>
    <scope>NUCLEOTIDE SEQUENCE [LARGE SCALE GENOMIC DNA]</scope>
    <source>
        <strain evidence="5">sh-6</strain>
    </source>
</reference>
<dbReference type="SUPFAM" id="SSF55961">
    <property type="entry name" value="Bet v1-like"/>
    <property type="match status" value="1"/>
</dbReference>
<dbReference type="InterPro" id="IPR005031">
    <property type="entry name" value="COQ10_START"/>
</dbReference>
<dbReference type="CDD" id="cd07817">
    <property type="entry name" value="SRPBCC_8"/>
    <property type="match status" value="1"/>
</dbReference>
<dbReference type="InterPro" id="IPR021309">
    <property type="entry name" value="YgaP-like_TM"/>
</dbReference>
<dbReference type="EMBL" id="CP032317">
    <property type="protein sequence ID" value="AYA36341.1"/>
    <property type="molecule type" value="Genomic_DNA"/>
</dbReference>
<accession>A0A3B7R3Y1</accession>
<dbReference type="PANTHER" id="PTHR33824">
    <property type="entry name" value="POLYKETIDE CYCLASE/DEHYDRASE AND LIPID TRANSPORT SUPERFAMILY PROTEIN"/>
    <property type="match status" value="1"/>
</dbReference>
<organism evidence="4 5">
    <name type="scientific">Hymenobacter oligotrophus</name>
    <dbReference type="NCBI Taxonomy" id="2319843"/>
    <lineage>
        <taxon>Bacteria</taxon>
        <taxon>Pseudomonadati</taxon>
        <taxon>Bacteroidota</taxon>
        <taxon>Cytophagia</taxon>
        <taxon>Cytophagales</taxon>
        <taxon>Hymenobacteraceae</taxon>
        <taxon>Hymenobacter</taxon>
    </lineage>
</organism>
<evidence type="ECO:0000256" key="1">
    <source>
        <dbReference type="ARBA" id="ARBA00008918"/>
    </source>
</evidence>
<dbReference type="RefSeq" id="WP_119443926.1">
    <property type="nucleotide sequence ID" value="NZ_CP032317.1"/>
</dbReference>
<evidence type="ECO:0000259" key="3">
    <source>
        <dbReference type="Pfam" id="PF11127"/>
    </source>
</evidence>
<sequence>MPTHATPATQGRPLALPCTPATGTSHVNVGPGERAVSAAAGAVLAYAGLKTNSRAGGAALAALGAALLFRGASGYCPLNDLVGRDSAQAQPEPVEINETFIISRPVEEVYAFWRRLENLPRFMQHLESIQQRDARHSHWKARIPGGLGTVDWDAEITTDEPNRLLAYRSMPGSQVDQSGEVRFRQAGAGATELQTIMHYRAPAGALGQGVARLLNPAMAELVRRDMLRFKQLLEAEGAAAQPAGPVA</sequence>
<dbReference type="Proteomes" id="UP000262802">
    <property type="component" value="Chromosome"/>
</dbReference>
<name>A0A3B7R3Y1_9BACT</name>